<dbReference type="PANTHER" id="PTHR10543">
    <property type="entry name" value="BETA-CAROTENE DIOXYGENASE"/>
    <property type="match status" value="1"/>
</dbReference>
<evidence type="ECO:0000256" key="6">
    <source>
        <dbReference type="SAM" id="MobiDB-lite"/>
    </source>
</evidence>
<evidence type="ECO:0000313" key="7">
    <source>
        <dbReference type="EMBL" id="BAJ34120.1"/>
    </source>
</evidence>
<dbReference type="Pfam" id="PF03055">
    <property type="entry name" value="RPE65"/>
    <property type="match status" value="1"/>
</dbReference>
<reference evidence="7" key="2">
    <citation type="journal article" date="2010" name="BMC Plant Biol.">
        <title>Comparative genomic analysis of 1047 completely sequenced cDNAs from an Arabidopsis-related model halophyte, Thellungiella halophila.</title>
        <authorList>
            <person name="Taji T."/>
            <person name="Komatsu K."/>
            <person name="Katori T."/>
            <person name="Kawasaki Y."/>
            <person name="Sakata Y."/>
            <person name="Tanaka S."/>
            <person name="Kobayashi M."/>
            <person name="Toyoda A."/>
            <person name="Seki M."/>
            <person name="Shinozaki K."/>
        </authorList>
    </citation>
    <scope>NUCLEOTIDE SEQUENCE</scope>
</reference>
<dbReference type="GO" id="GO:0046872">
    <property type="term" value="F:metal ion binding"/>
    <property type="evidence" value="ECO:0007669"/>
    <property type="project" value="UniProtKB-KW"/>
</dbReference>
<dbReference type="PANTHER" id="PTHR10543:SF46">
    <property type="entry name" value="CAROTENOID CLEAVAGE DIOXYGENASE 4, CHLOROPLASTIC-RELATED"/>
    <property type="match status" value="1"/>
</dbReference>
<organism evidence="7">
    <name type="scientific">Eutrema halophilum</name>
    <name type="common">Salt cress</name>
    <name type="synonym">Sisymbrium halophilum</name>
    <dbReference type="NCBI Taxonomy" id="98038"/>
    <lineage>
        <taxon>Eukaryota</taxon>
        <taxon>Viridiplantae</taxon>
        <taxon>Streptophyta</taxon>
        <taxon>Embryophyta</taxon>
        <taxon>Tracheophyta</taxon>
        <taxon>Spermatophyta</taxon>
        <taxon>Magnoliopsida</taxon>
        <taxon>eudicotyledons</taxon>
        <taxon>Gunneridae</taxon>
        <taxon>Pentapetalae</taxon>
        <taxon>rosids</taxon>
        <taxon>malvids</taxon>
        <taxon>Brassicales</taxon>
        <taxon>Brassicaceae</taxon>
        <taxon>Eutremeae</taxon>
        <taxon>Eutrema</taxon>
    </lineage>
</organism>
<dbReference type="InterPro" id="IPR004294">
    <property type="entry name" value="Carotenoid_Oase"/>
</dbReference>
<comment type="similarity">
    <text evidence="1">Belongs to the carotenoid oxygenase family.</text>
</comment>
<feature type="binding site" evidence="5">
    <location>
        <position position="590"/>
    </location>
    <ligand>
        <name>Fe cation</name>
        <dbReference type="ChEBI" id="CHEBI:24875"/>
        <note>catalytic</note>
    </ligand>
</feature>
<keyword evidence="3" id="KW-0560">Oxidoreductase</keyword>
<evidence type="ECO:0000256" key="1">
    <source>
        <dbReference type="ARBA" id="ARBA00006787"/>
    </source>
</evidence>
<name>E4MWY7_EUTHA</name>
<evidence type="ECO:0000256" key="4">
    <source>
        <dbReference type="ARBA" id="ARBA00023004"/>
    </source>
</evidence>
<feature type="region of interest" description="Disordered" evidence="6">
    <location>
        <begin position="39"/>
        <end position="78"/>
    </location>
</feature>
<evidence type="ECO:0000256" key="3">
    <source>
        <dbReference type="ARBA" id="ARBA00022964"/>
    </source>
</evidence>
<accession>E4MWY7</accession>
<keyword evidence="2 5" id="KW-0479">Metal-binding</keyword>
<feature type="binding site" evidence="5">
    <location>
        <position position="343"/>
    </location>
    <ligand>
        <name>Fe cation</name>
        <dbReference type="ChEBI" id="CHEBI:24875"/>
        <note>catalytic</note>
    </ligand>
</feature>
<keyword evidence="4 5" id="KW-0408">Iron</keyword>
<keyword evidence="3" id="KW-0223">Dioxygenase</keyword>
<comment type="cofactor">
    <cofactor evidence="5">
        <name>Fe(2+)</name>
        <dbReference type="ChEBI" id="CHEBI:29033"/>
    </cofactor>
    <text evidence="5">Binds 1 Fe(2+) ion per subunit.</text>
</comment>
<dbReference type="GO" id="GO:0009570">
    <property type="term" value="C:chloroplast stroma"/>
    <property type="evidence" value="ECO:0007669"/>
    <property type="project" value="TreeGrafter"/>
</dbReference>
<feature type="compositionally biased region" description="Basic residues" evidence="6">
    <location>
        <begin position="61"/>
        <end position="72"/>
    </location>
</feature>
<dbReference type="GO" id="GO:0010436">
    <property type="term" value="F:carotenoid dioxygenase activity"/>
    <property type="evidence" value="ECO:0007669"/>
    <property type="project" value="TreeGrafter"/>
</dbReference>
<protein>
    <submittedName>
        <fullName evidence="7">mRNA, clone: RTFL01-16-I17</fullName>
    </submittedName>
</protein>
<sequence length="602" mass="66407">MDSVSSSSFISTFSPKPSLLRHRSSSHLLLRINSAVIEERSPATNPSENNGRRRQTTLPPRKPKKLHNHRNPHTAISSPAKLRPEMNLATALFTTVENVINTFIDPPSRPSVDPKHVLSDNFAPVLDELPPTDCEIIHGALPPSLDGAYIRNGPNPQFLPRGPYHLFDGDGMLHAIRIRRGKATLCSRYVKTYKYNVENKTGAPVMPNVFSGFNGVPASMARGALTAVRVLAGQYNPINGIGLANTSLAFFCNRLFALGESDLPYAVRLTSGGDIETIGRCDFDGKLAMSMTAHPKTDPETGETFAFRYGPVPPFLTFFRFDSAGRKQRDVPVFSMTSPSFLHDFAITKRHAIFAEIQLGMRMNPMDLVFEGGSPVGTDNGKTPRIGVIPRYAGDESEMKWFEVPGFNIIHAINAWDEDDGDSIVLIAPNIMSIEHTLERMDLVHALVEKVKIDLVTGIVTRHPISARNLDFAVVNPDFVGRRSRYIYAAIGDPMPKISGVVKLDVSKGDRDDCTVARRMYGTGCYGGEPFFVARDPGNPEAEEDDGYVVTYVHDEVAGESRFLVMDAKSPELEIVAAVRLPRRVPYGFHGLFVKESDLSKL</sequence>
<feature type="binding site" evidence="5">
    <location>
        <position position="294"/>
    </location>
    <ligand>
        <name>Fe cation</name>
        <dbReference type="ChEBI" id="CHEBI:24875"/>
        <note>catalytic</note>
    </ligand>
</feature>
<evidence type="ECO:0000256" key="2">
    <source>
        <dbReference type="ARBA" id="ARBA00022723"/>
    </source>
</evidence>
<proteinExistence type="evidence at transcript level"/>
<feature type="binding site" evidence="5">
    <location>
        <position position="411"/>
    </location>
    <ligand>
        <name>Fe cation</name>
        <dbReference type="ChEBI" id="CHEBI:24875"/>
        <note>catalytic</note>
    </ligand>
</feature>
<evidence type="ECO:0000256" key="5">
    <source>
        <dbReference type="PIRSR" id="PIRSR604294-1"/>
    </source>
</evidence>
<dbReference type="GO" id="GO:0016121">
    <property type="term" value="P:carotene catabolic process"/>
    <property type="evidence" value="ECO:0007669"/>
    <property type="project" value="TreeGrafter"/>
</dbReference>
<dbReference type="AlphaFoldDB" id="E4MWY7"/>
<dbReference type="EMBL" id="AK353034">
    <property type="protein sequence ID" value="BAJ34120.1"/>
    <property type="molecule type" value="mRNA"/>
</dbReference>
<reference evidence="7" key="1">
    <citation type="journal article" date="2008" name="BMC Plant Biol.">
        <title>Large-scale collection and annotation of full-length enriched cDNAs from a model halophyte, Thellungiella halophila.</title>
        <authorList>
            <person name="Taji T."/>
            <person name="Sakurai T."/>
            <person name="Mochida K."/>
            <person name="Ishiwata A."/>
            <person name="Kurotani A."/>
            <person name="Totoki Y."/>
            <person name="Toyoda A."/>
            <person name="Sakaki Y."/>
            <person name="Seki M."/>
            <person name="Ono H."/>
            <person name="Sakata Y."/>
            <person name="Tanaka S."/>
            <person name="Shinozaki K."/>
        </authorList>
    </citation>
    <scope>NUCLEOTIDE SEQUENCE</scope>
</reference>